<organism evidence="1 2">
    <name type="scientific">Gloeothece verrucosa (strain PCC 7822)</name>
    <name type="common">Cyanothece sp. (strain PCC 7822)</name>
    <dbReference type="NCBI Taxonomy" id="497965"/>
    <lineage>
        <taxon>Bacteria</taxon>
        <taxon>Bacillati</taxon>
        <taxon>Cyanobacteriota</taxon>
        <taxon>Cyanophyceae</taxon>
        <taxon>Oscillatoriophycideae</taxon>
        <taxon>Chroococcales</taxon>
        <taxon>Aphanothecaceae</taxon>
        <taxon>Gloeothece</taxon>
        <taxon>Gloeothece verrucosa</taxon>
    </lineage>
</organism>
<dbReference type="EMBL" id="CP002201">
    <property type="protein sequence ID" value="ADN18423.1"/>
    <property type="molecule type" value="Genomic_DNA"/>
</dbReference>
<accession>E0UN93</accession>
<keyword evidence="1" id="KW-0614">Plasmid</keyword>
<dbReference type="AlphaFoldDB" id="E0UN93"/>
<keyword evidence="2" id="KW-1185">Reference proteome</keyword>
<dbReference type="HOGENOM" id="CLU_1802925_0_0_3"/>
<geneLocation type="plasmid" evidence="1 2">
    <name>Cy782203</name>
</geneLocation>
<sequence>MKNSLASHIAPISQEYALLYCQYGPEKGNRDWKQLLEKGGVKALDIQIARKVMEIPNKQHLSRGIIYYGSPYCQTLETEVQKLEYVNRILERVQYQPSLTDFVEKMLTTHLNYAELVVVASATKMACIKGIAWYLASGFWLLG</sequence>
<name>E0UN93_GLOV7</name>
<dbReference type="OrthoDB" id="9896344at2"/>
<proteinExistence type="predicted"/>
<gene>
    <name evidence="1" type="ordered locus">Cyan7822_6747</name>
</gene>
<dbReference type="Proteomes" id="UP000008206">
    <property type="component" value="Plasmid Cy782203"/>
</dbReference>
<protein>
    <submittedName>
        <fullName evidence="1">Uncharacterized protein</fullName>
    </submittedName>
</protein>
<reference evidence="2" key="1">
    <citation type="journal article" date="2011" name="MBio">
        <title>Novel metabolic attributes of the genus Cyanothece, comprising a group of unicellular nitrogen-fixing Cyanobacteria.</title>
        <authorList>
            <person name="Bandyopadhyay A."/>
            <person name="Elvitigala T."/>
            <person name="Welsh E."/>
            <person name="Stockel J."/>
            <person name="Liberton M."/>
            <person name="Min H."/>
            <person name="Sherman L.A."/>
            <person name="Pakrasi H.B."/>
        </authorList>
    </citation>
    <scope>NUCLEOTIDE SEQUENCE [LARGE SCALE GENOMIC DNA]</scope>
    <source>
        <strain evidence="2">PCC 7822</strain>
        <plasmid evidence="2">Cy782203</plasmid>
    </source>
</reference>
<dbReference type="KEGG" id="cyj:Cyan7822_6747"/>
<evidence type="ECO:0000313" key="1">
    <source>
        <dbReference type="EMBL" id="ADN18423.1"/>
    </source>
</evidence>
<evidence type="ECO:0000313" key="2">
    <source>
        <dbReference type="Proteomes" id="UP000008206"/>
    </source>
</evidence>
<dbReference type="RefSeq" id="WP_013325549.1">
    <property type="nucleotide sequence ID" value="NC_014502.1"/>
</dbReference>